<evidence type="ECO:0000256" key="1">
    <source>
        <dbReference type="SAM" id="MobiDB-lite"/>
    </source>
</evidence>
<comment type="caution">
    <text evidence="2">The sequence shown here is derived from an EMBL/GenBank/DDBJ whole genome shotgun (WGS) entry which is preliminary data.</text>
</comment>
<proteinExistence type="predicted"/>
<feature type="compositionally biased region" description="Basic and acidic residues" evidence="1">
    <location>
        <begin position="160"/>
        <end position="177"/>
    </location>
</feature>
<feature type="region of interest" description="Disordered" evidence="1">
    <location>
        <begin position="42"/>
        <end position="68"/>
    </location>
</feature>
<organism evidence="2 3">
    <name type="scientific">Frankliniella fusca</name>
    <dbReference type="NCBI Taxonomy" id="407009"/>
    <lineage>
        <taxon>Eukaryota</taxon>
        <taxon>Metazoa</taxon>
        <taxon>Ecdysozoa</taxon>
        <taxon>Arthropoda</taxon>
        <taxon>Hexapoda</taxon>
        <taxon>Insecta</taxon>
        <taxon>Pterygota</taxon>
        <taxon>Neoptera</taxon>
        <taxon>Paraneoptera</taxon>
        <taxon>Thysanoptera</taxon>
        <taxon>Terebrantia</taxon>
        <taxon>Thripoidea</taxon>
        <taxon>Thripidae</taxon>
        <taxon>Frankliniella</taxon>
    </lineage>
</organism>
<dbReference type="Proteomes" id="UP001219518">
    <property type="component" value="Unassembled WGS sequence"/>
</dbReference>
<accession>A0AAE1LFX4</accession>
<feature type="region of interest" description="Disordered" evidence="1">
    <location>
        <begin position="148"/>
        <end position="220"/>
    </location>
</feature>
<dbReference type="AlphaFoldDB" id="A0AAE1LFX4"/>
<keyword evidence="3" id="KW-1185">Reference proteome</keyword>
<reference evidence="2" key="2">
    <citation type="journal article" date="2023" name="BMC Genomics">
        <title>Pest status, molecular evolution, and epigenetic factors derived from the genome assembly of Frankliniella fusca, a thysanopteran phytovirus vector.</title>
        <authorList>
            <person name="Catto M.A."/>
            <person name="Labadie P.E."/>
            <person name="Jacobson A.L."/>
            <person name="Kennedy G.G."/>
            <person name="Srinivasan R."/>
            <person name="Hunt B.G."/>
        </authorList>
    </citation>
    <scope>NUCLEOTIDE SEQUENCE</scope>
    <source>
        <strain evidence="2">PL_HMW_Pooled</strain>
    </source>
</reference>
<gene>
    <name evidence="2" type="ORF">KUF71_000821</name>
</gene>
<feature type="compositionally biased region" description="Polar residues" evidence="1">
    <location>
        <begin position="178"/>
        <end position="219"/>
    </location>
</feature>
<reference evidence="2" key="1">
    <citation type="submission" date="2021-07" db="EMBL/GenBank/DDBJ databases">
        <authorList>
            <person name="Catto M.A."/>
            <person name="Jacobson A."/>
            <person name="Kennedy G."/>
            <person name="Labadie P."/>
            <person name="Hunt B.G."/>
            <person name="Srinivasan R."/>
        </authorList>
    </citation>
    <scope>NUCLEOTIDE SEQUENCE</scope>
    <source>
        <strain evidence="2">PL_HMW_Pooled</strain>
        <tissue evidence="2">Head</tissue>
    </source>
</reference>
<evidence type="ECO:0000313" key="3">
    <source>
        <dbReference type="Proteomes" id="UP001219518"/>
    </source>
</evidence>
<feature type="compositionally biased region" description="Polar residues" evidence="1">
    <location>
        <begin position="42"/>
        <end position="59"/>
    </location>
</feature>
<name>A0AAE1LFX4_9NEOP</name>
<dbReference type="EMBL" id="JAHWGI010000551">
    <property type="protein sequence ID" value="KAK3916612.1"/>
    <property type="molecule type" value="Genomic_DNA"/>
</dbReference>
<protein>
    <submittedName>
        <fullName evidence="2">Proton extrusion protein PcxA</fullName>
    </submittedName>
</protein>
<sequence length="838" mass="93119">MGQNIAGKHLKDITTQDLMQMGLKFGTSIDILKLAKSGNSCGSQQTLQASSDNCRSENPSGKLPTDFSKPQSIIHQKAFFSFEQDLPENSARNASDNSYLSMPSCLSSDQPISRGLPERTITSVVQGNSQSRPSISANISNLRMFANASGGTSTSVPEHQSSEFHQSDETAVDHDNSWRSPQFLNFQAGNSRGSQQSTDFPQVNSLQQPRSISQQQAFFSSEKRLPVNSAANMSDNSYMSMLSCPSSDQPISQGLPERTITSVVQGNSQSRPSISANISNLRMFANASGGTSTSVPEYQSSEFHQSDVTAADLNGSWDSPRSLNIQAGYSCGSQQETQSTYMSGIHRSGNLPTIMSQPSAALQPRACHEQPQQVARQFSTTALNGGNNSNQSPAASWCSTTAYSAQANPNAPNRPPLRTIQAVSNSFNSDQLPPVSDPRFKDALNNLNRVKCLLAEKKATMLPQHHFNVRLIIQKINKGEEILASLDSGTLIFGTKRMAIVNALTLHLFDNVAMIGTTPNNIGYLANTTATTQKKLIKDGKGVRRKGKPDSEIQAKVPRKLKSLPTNVDNCPEDPDPIDFVKDVNELDNTVASPGERLNILNLMRRTYQRRKEKFHNKDTSAQVLVMNFRHFLSFGGEVTEQEFNLSFPGKSSNFVREYTSDMMLKILKVGEDPKYTECKYFVLDILNSFWILLKFLPVPRRTYEHESKMPLHAKFEDFFHIIPPGSDPQQEVKRRYSEETYPLQPHILAIGSKRNIQTMYLVLGDGLLLNLKHSATPTKAIDLLLKTFFALQLHYPLGWKNVFRFIQVHIFDMPPDRPRESTFSEKLLILKHTTLVP</sequence>
<feature type="compositionally biased region" description="Polar residues" evidence="1">
    <location>
        <begin position="149"/>
        <end position="159"/>
    </location>
</feature>
<evidence type="ECO:0000313" key="2">
    <source>
        <dbReference type="EMBL" id="KAK3916612.1"/>
    </source>
</evidence>